<keyword evidence="4" id="KW-1185">Reference proteome</keyword>
<protein>
    <recommendedName>
        <fullName evidence="2">DUF4142 domain-containing protein</fullName>
    </recommendedName>
</protein>
<dbReference type="Gene3D" id="1.20.1260.10">
    <property type="match status" value="1"/>
</dbReference>
<dbReference type="CDD" id="cd00657">
    <property type="entry name" value="Ferritin_like"/>
    <property type="match status" value="1"/>
</dbReference>
<keyword evidence="1" id="KW-0732">Signal</keyword>
<dbReference type="Proteomes" id="UP000599074">
    <property type="component" value="Unassembled WGS sequence"/>
</dbReference>
<evidence type="ECO:0000313" key="3">
    <source>
        <dbReference type="EMBL" id="GII21534.1"/>
    </source>
</evidence>
<sequence>MRLPFVAGIVAAVCAALAAPTAAVAQPASPTPDGPVPSGQLSARDKAFLNVAGQGARFEVVSGKLAADRAANPRVRAFGERMARDHGKEYEQLQQLGRSLGVTPPSGPGPDQQKVLTIWQSLRGGPFDCSYAPVMYADHEDDVGMYLLMSAHADDARVRAFAKAQVPVLQTHLALADKNLTGLNCSAPPRAPSAS</sequence>
<dbReference type="InterPro" id="IPR025419">
    <property type="entry name" value="DUF4142"/>
</dbReference>
<proteinExistence type="predicted"/>
<dbReference type="EMBL" id="BOON01000008">
    <property type="protein sequence ID" value="GII21534.1"/>
    <property type="molecule type" value="Genomic_DNA"/>
</dbReference>
<evidence type="ECO:0000259" key="2">
    <source>
        <dbReference type="Pfam" id="PF13628"/>
    </source>
</evidence>
<dbReference type="PANTHER" id="PTHR38593:SF1">
    <property type="entry name" value="BLR2558 PROTEIN"/>
    <property type="match status" value="1"/>
</dbReference>
<feature type="chain" id="PRO_5039622069" description="DUF4142 domain-containing protein" evidence="1">
    <location>
        <begin position="19"/>
        <end position="195"/>
    </location>
</feature>
<feature type="domain" description="DUF4142" evidence="2">
    <location>
        <begin position="44"/>
        <end position="177"/>
    </location>
</feature>
<feature type="signal peptide" evidence="1">
    <location>
        <begin position="1"/>
        <end position="18"/>
    </location>
</feature>
<dbReference type="InterPro" id="IPR012347">
    <property type="entry name" value="Ferritin-like"/>
</dbReference>
<comment type="caution">
    <text evidence="3">The sequence shown here is derived from an EMBL/GenBank/DDBJ whole genome shotgun (WGS) entry which is preliminary data.</text>
</comment>
<reference evidence="3" key="1">
    <citation type="submission" date="2021-01" db="EMBL/GenBank/DDBJ databases">
        <title>Whole genome shotgun sequence of Planosporangium mesophilum NBRC 109066.</title>
        <authorList>
            <person name="Komaki H."/>
            <person name="Tamura T."/>
        </authorList>
    </citation>
    <scope>NUCLEOTIDE SEQUENCE</scope>
    <source>
        <strain evidence="3">NBRC 109066</strain>
    </source>
</reference>
<evidence type="ECO:0000256" key="1">
    <source>
        <dbReference type="SAM" id="SignalP"/>
    </source>
</evidence>
<dbReference type="PANTHER" id="PTHR38593">
    <property type="entry name" value="BLR2558 PROTEIN"/>
    <property type="match status" value="1"/>
</dbReference>
<dbReference type="RefSeq" id="WP_168117562.1">
    <property type="nucleotide sequence ID" value="NZ_BOON01000008.1"/>
</dbReference>
<name>A0A8J3T806_9ACTN</name>
<accession>A0A8J3T806</accession>
<evidence type="ECO:0000313" key="4">
    <source>
        <dbReference type="Proteomes" id="UP000599074"/>
    </source>
</evidence>
<gene>
    <name evidence="3" type="ORF">Pme01_11310</name>
</gene>
<organism evidence="3 4">
    <name type="scientific">Planosporangium mesophilum</name>
    <dbReference type="NCBI Taxonomy" id="689768"/>
    <lineage>
        <taxon>Bacteria</taxon>
        <taxon>Bacillati</taxon>
        <taxon>Actinomycetota</taxon>
        <taxon>Actinomycetes</taxon>
        <taxon>Micromonosporales</taxon>
        <taxon>Micromonosporaceae</taxon>
        <taxon>Planosporangium</taxon>
    </lineage>
</organism>
<dbReference type="AlphaFoldDB" id="A0A8J3T806"/>
<dbReference type="Pfam" id="PF13628">
    <property type="entry name" value="DUF4142"/>
    <property type="match status" value="1"/>
</dbReference>